<evidence type="ECO:0000313" key="3">
    <source>
        <dbReference type="RefSeq" id="XP_045569450.1"/>
    </source>
</evidence>
<keyword evidence="1" id="KW-0472">Membrane</keyword>
<gene>
    <name evidence="3" type="primary">LOC106596932</name>
</gene>
<protein>
    <submittedName>
        <fullName evidence="3">Cell wall protein DAN4-like</fullName>
    </submittedName>
</protein>
<keyword evidence="1" id="KW-1133">Transmembrane helix</keyword>
<keyword evidence="1" id="KW-0812">Transmembrane</keyword>
<dbReference type="RefSeq" id="XP_045569450.1">
    <property type="nucleotide sequence ID" value="XM_045713494.1"/>
</dbReference>
<organism evidence="2 3">
    <name type="scientific">Salmo salar</name>
    <name type="common">Atlantic salmon</name>
    <dbReference type="NCBI Taxonomy" id="8030"/>
    <lineage>
        <taxon>Eukaryota</taxon>
        <taxon>Metazoa</taxon>
        <taxon>Chordata</taxon>
        <taxon>Craniata</taxon>
        <taxon>Vertebrata</taxon>
        <taxon>Euteleostomi</taxon>
        <taxon>Actinopterygii</taxon>
        <taxon>Neopterygii</taxon>
        <taxon>Teleostei</taxon>
        <taxon>Protacanthopterygii</taxon>
        <taxon>Salmoniformes</taxon>
        <taxon>Salmonidae</taxon>
        <taxon>Salmoninae</taxon>
        <taxon>Salmo</taxon>
    </lineage>
</organism>
<sequence length="323" mass="35216">MTTTTSAAIMTTTNAAPTMATPALTTTTTTVASSMAIQPAGPTTTTTTVSPTMTATAAPTSTTTIALPTFTSTSMASVTSTTRFGTVMVFVRLVFQLNTPVPTEDDVLGVINEQLSRQLNIQRNTQTTFQNATYIKLTHTSFAIDLGFIITNVTMESRRDRLTFTSETYNKIQDSINSLLNDILSKPDGKQFVFPNANFTIVGTQIRADMMYVYKEEDIKFPSAFLEEVLKVSGFLTTTVAPTTTSTTPLPTLLLTTTFNTTSDGGFPGWALAIIIPCGIAIILVPLWILLCCMLCGCCAAVRRHWHRRRSYNVQYTTRNGLF</sequence>
<accession>A0ABM3EEE6</accession>
<evidence type="ECO:0000256" key="1">
    <source>
        <dbReference type="SAM" id="Phobius"/>
    </source>
</evidence>
<reference evidence="3" key="1">
    <citation type="submission" date="2025-08" db="UniProtKB">
        <authorList>
            <consortium name="RefSeq"/>
        </authorList>
    </citation>
    <scope>IDENTIFICATION</scope>
</reference>
<dbReference type="Proteomes" id="UP001652741">
    <property type="component" value="Unplaced"/>
</dbReference>
<dbReference type="GeneID" id="106596932"/>
<name>A0ABM3EEE6_SALSA</name>
<keyword evidence="2" id="KW-1185">Reference proteome</keyword>
<proteinExistence type="predicted"/>
<evidence type="ECO:0000313" key="2">
    <source>
        <dbReference type="Proteomes" id="UP001652741"/>
    </source>
</evidence>
<feature type="transmembrane region" description="Helical" evidence="1">
    <location>
        <begin position="269"/>
        <end position="302"/>
    </location>
</feature>